<gene>
    <name evidence="1" type="ORF">IQ247_09380</name>
</gene>
<accession>A0A8J7EZ92</accession>
<protein>
    <submittedName>
        <fullName evidence="1">Uncharacterized protein</fullName>
    </submittedName>
</protein>
<dbReference type="EMBL" id="JADEWL010000021">
    <property type="protein sequence ID" value="MBE9212901.1"/>
    <property type="molecule type" value="Genomic_DNA"/>
</dbReference>
<name>A0A8J7EZ92_9CYAN</name>
<evidence type="ECO:0000313" key="1">
    <source>
        <dbReference type="EMBL" id="MBE9212901.1"/>
    </source>
</evidence>
<dbReference type="AlphaFoldDB" id="A0A8J7EZ92"/>
<sequence>MKEYSDVDLKNRLVKVLRNPVDGDYIEEITLTKMLEEEG</sequence>
<organism evidence="1 2">
    <name type="scientific">Plectonema cf. radiosum LEGE 06105</name>
    <dbReference type="NCBI Taxonomy" id="945769"/>
    <lineage>
        <taxon>Bacteria</taxon>
        <taxon>Bacillati</taxon>
        <taxon>Cyanobacteriota</taxon>
        <taxon>Cyanophyceae</taxon>
        <taxon>Oscillatoriophycideae</taxon>
        <taxon>Oscillatoriales</taxon>
        <taxon>Microcoleaceae</taxon>
        <taxon>Plectonema</taxon>
    </lineage>
</organism>
<comment type="caution">
    <text evidence="1">The sequence shown here is derived from an EMBL/GenBank/DDBJ whole genome shotgun (WGS) entry which is preliminary data.</text>
</comment>
<reference evidence="1" key="1">
    <citation type="submission" date="2020-10" db="EMBL/GenBank/DDBJ databases">
        <authorList>
            <person name="Castelo-Branco R."/>
            <person name="Eusebio N."/>
            <person name="Adriana R."/>
            <person name="Vieira A."/>
            <person name="Brugerolle De Fraissinette N."/>
            <person name="Rezende De Castro R."/>
            <person name="Schneider M.P."/>
            <person name="Vasconcelos V."/>
            <person name="Leao P.N."/>
        </authorList>
    </citation>
    <scope>NUCLEOTIDE SEQUENCE</scope>
    <source>
        <strain evidence="1">LEGE 06105</strain>
    </source>
</reference>
<evidence type="ECO:0000313" key="2">
    <source>
        <dbReference type="Proteomes" id="UP000620559"/>
    </source>
</evidence>
<dbReference type="Proteomes" id="UP000620559">
    <property type="component" value="Unassembled WGS sequence"/>
</dbReference>
<keyword evidence="2" id="KW-1185">Reference proteome</keyword>
<proteinExistence type="predicted"/>